<feature type="domain" description="C2H2-type" evidence="6">
    <location>
        <begin position="253"/>
        <end position="281"/>
    </location>
</feature>
<dbReference type="PROSITE" id="PS00028">
    <property type="entry name" value="ZINC_FINGER_C2H2_1"/>
    <property type="match status" value="1"/>
</dbReference>
<dbReference type="GO" id="GO:0008270">
    <property type="term" value="F:zinc ion binding"/>
    <property type="evidence" value="ECO:0007669"/>
    <property type="project" value="UniProtKB-KW"/>
</dbReference>
<evidence type="ECO:0000256" key="5">
    <source>
        <dbReference type="SAM" id="MobiDB-lite"/>
    </source>
</evidence>
<gene>
    <name evidence="7" type="ORF">AU210_016446</name>
</gene>
<evidence type="ECO:0000313" key="8">
    <source>
        <dbReference type="Proteomes" id="UP000219602"/>
    </source>
</evidence>
<dbReference type="EMBL" id="MABQ02000013">
    <property type="protein sequence ID" value="PCD21484.1"/>
    <property type="molecule type" value="Genomic_DNA"/>
</dbReference>
<evidence type="ECO:0000256" key="1">
    <source>
        <dbReference type="ARBA" id="ARBA00022723"/>
    </source>
</evidence>
<keyword evidence="1" id="KW-0479">Metal-binding</keyword>
<organism evidence="7 8">
    <name type="scientific">Fusarium oxysporum f. sp. radicis-cucumerinum</name>
    <dbReference type="NCBI Taxonomy" id="327505"/>
    <lineage>
        <taxon>Eukaryota</taxon>
        <taxon>Fungi</taxon>
        <taxon>Dikarya</taxon>
        <taxon>Ascomycota</taxon>
        <taxon>Pezizomycotina</taxon>
        <taxon>Sordariomycetes</taxon>
        <taxon>Hypocreomycetidae</taxon>
        <taxon>Hypocreales</taxon>
        <taxon>Nectriaceae</taxon>
        <taxon>Fusarium</taxon>
        <taxon>Fusarium oxysporum species complex</taxon>
    </lineage>
</organism>
<evidence type="ECO:0000256" key="2">
    <source>
        <dbReference type="ARBA" id="ARBA00022771"/>
    </source>
</evidence>
<dbReference type="SUPFAM" id="SSF57667">
    <property type="entry name" value="beta-beta-alpha zinc fingers"/>
    <property type="match status" value="1"/>
</dbReference>
<dbReference type="PANTHER" id="PTHR23235:SF120">
    <property type="entry name" value="KRUPPEL-LIKE FACTOR 15"/>
    <property type="match status" value="1"/>
</dbReference>
<keyword evidence="2 4" id="KW-0863">Zinc-finger</keyword>
<dbReference type="AlphaFoldDB" id="A0A2H3G320"/>
<dbReference type="SMART" id="SM00355">
    <property type="entry name" value="ZnF_C2H2"/>
    <property type="match status" value="2"/>
</dbReference>
<dbReference type="GO" id="GO:0000981">
    <property type="term" value="F:DNA-binding transcription factor activity, RNA polymerase II-specific"/>
    <property type="evidence" value="ECO:0007669"/>
    <property type="project" value="TreeGrafter"/>
</dbReference>
<keyword evidence="3" id="KW-0862">Zinc</keyword>
<reference evidence="7 8" key="1">
    <citation type="journal article" date="2016" name="Environ. Microbiol.">
        <title>Effector profiles distinguish formae speciales of Fusarium oxysporum.</title>
        <authorList>
            <person name="van Dam P."/>
            <person name="Fokkens L."/>
            <person name="Schmidt S.M."/>
            <person name="Linmans J.H."/>
            <person name="Kistler H.C."/>
            <person name="Ma L.J."/>
            <person name="Rep M."/>
        </authorList>
    </citation>
    <scope>NUCLEOTIDE SEQUENCE [LARGE SCALE GENOMIC DNA]</scope>
    <source>
        <strain evidence="7 8">Forc016</strain>
    </source>
</reference>
<dbReference type="STRING" id="327505.A0A2H3G320"/>
<evidence type="ECO:0000313" key="7">
    <source>
        <dbReference type="EMBL" id="PCD21484.1"/>
    </source>
</evidence>
<proteinExistence type="predicted"/>
<comment type="caution">
    <text evidence="7">The sequence shown here is derived from an EMBL/GenBank/DDBJ whole genome shotgun (WGS) entry which is preliminary data.</text>
</comment>
<dbReference type="GO" id="GO:0000978">
    <property type="term" value="F:RNA polymerase II cis-regulatory region sequence-specific DNA binding"/>
    <property type="evidence" value="ECO:0007669"/>
    <property type="project" value="TreeGrafter"/>
</dbReference>
<name>A0A2H3G320_FUSOX</name>
<protein>
    <recommendedName>
        <fullName evidence="6">C2H2-type domain-containing protein</fullName>
    </recommendedName>
</protein>
<dbReference type="Gene3D" id="3.30.160.60">
    <property type="entry name" value="Classic Zinc Finger"/>
    <property type="match status" value="2"/>
</dbReference>
<accession>A0A2H3G320</accession>
<reference evidence="7 8" key="2">
    <citation type="journal article" date="2017" name="Sci. Rep.">
        <title>A mobile pathogenicity chromosome in Fusarium oxysporum for infection of multiple cucurbit species.</title>
        <authorList>
            <person name="van Dam P."/>
            <person name="Fokkens L."/>
            <person name="Ayukawa Y."/>
            <person name="van der Gragt M."/>
            <person name="Ter Horst A."/>
            <person name="Brankovics B."/>
            <person name="Houterman P.M."/>
            <person name="Arie T."/>
            <person name="Rep M."/>
        </authorList>
    </citation>
    <scope>NUCLEOTIDE SEQUENCE [LARGE SCALE GENOMIC DNA]</scope>
    <source>
        <strain evidence="7 8">Forc016</strain>
    </source>
</reference>
<dbReference type="PROSITE" id="PS50157">
    <property type="entry name" value="ZINC_FINGER_C2H2_2"/>
    <property type="match status" value="2"/>
</dbReference>
<dbReference type="Proteomes" id="UP000219602">
    <property type="component" value="Unassembled WGS sequence"/>
</dbReference>
<evidence type="ECO:0000256" key="3">
    <source>
        <dbReference type="ARBA" id="ARBA00022833"/>
    </source>
</evidence>
<feature type="region of interest" description="Disordered" evidence="5">
    <location>
        <begin position="297"/>
        <end position="319"/>
    </location>
</feature>
<dbReference type="PANTHER" id="PTHR23235">
    <property type="entry name" value="KRUEPPEL-LIKE TRANSCRIPTION FACTOR"/>
    <property type="match status" value="1"/>
</dbReference>
<evidence type="ECO:0000259" key="6">
    <source>
        <dbReference type="PROSITE" id="PS50157"/>
    </source>
</evidence>
<evidence type="ECO:0000256" key="4">
    <source>
        <dbReference type="PROSITE-ProRule" id="PRU00042"/>
    </source>
</evidence>
<dbReference type="InterPro" id="IPR013087">
    <property type="entry name" value="Znf_C2H2_type"/>
</dbReference>
<feature type="domain" description="C2H2-type" evidence="6">
    <location>
        <begin position="221"/>
        <end position="250"/>
    </location>
</feature>
<dbReference type="InterPro" id="IPR036236">
    <property type="entry name" value="Znf_C2H2_sf"/>
</dbReference>
<sequence>MYEDFILYSGQVPSPPTSPASDRFPVACQQSTRHDFFSPETHDLFGPTSVQGEVYCEPQYAAFFHGLPSTSMGPGQLGYSHDQAMAIDAAHHGWMDSTPLSCLGPYENPRNAPVATLSQSWRGFDDTDMVQSSFRGDDISSTSFFDITTSQDAGPSDCVPQQQASLCAPSCCSNLLDYLQGLRKMTVDVTHKIREAETGSSKLGSGNSNLGKVINVRQPRFQCDYPGCHKCYSRTEHLKRHKQSHHGEGRNRFSCEFCGNDRFNRHDNLTIHRRLHAQNKRGKPRVKFIAAAVRVIEEESENRRGKASPEPKLGRISEE</sequence>